<keyword evidence="3" id="KW-1185">Reference proteome</keyword>
<evidence type="ECO:0000256" key="1">
    <source>
        <dbReference type="SAM" id="MobiDB-lite"/>
    </source>
</evidence>
<evidence type="ECO:0000313" key="2">
    <source>
        <dbReference type="EMBL" id="GIY14152.1"/>
    </source>
</evidence>
<organism evidence="2 3">
    <name type="scientific">Caerostris extrusa</name>
    <name type="common">Bark spider</name>
    <name type="synonym">Caerostris bankana</name>
    <dbReference type="NCBI Taxonomy" id="172846"/>
    <lineage>
        <taxon>Eukaryota</taxon>
        <taxon>Metazoa</taxon>
        <taxon>Ecdysozoa</taxon>
        <taxon>Arthropoda</taxon>
        <taxon>Chelicerata</taxon>
        <taxon>Arachnida</taxon>
        <taxon>Araneae</taxon>
        <taxon>Araneomorphae</taxon>
        <taxon>Entelegynae</taxon>
        <taxon>Araneoidea</taxon>
        <taxon>Araneidae</taxon>
        <taxon>Caerostris</taxon>
    </lineage>
</organism>
<reference evidence="2 3" key="1">
    <citation type="submission" date="2021-06" db="EMBL/GenBank/DDBJ databases">
        <title>Caerostris extrusa draft genome.</title>
        <authorList>
            <person name="Kono N."/>
            <person name="Arakawa K."/>
        </authorList>
    </citation>
    <scope>NUCLEOTIDE SEQUENCE [LARGE SCALE GENOMIC DNA]</scope>
</reference>
<comment type="caution">
    <text evidence="2">The sequence shown here is derived from an EMBL/GenBank/DDBJ whole genome shotgun (WGS) entry which is preliminary data.</text>
</comment>
<dbReference type="EMBL" id="BPLR01007051">
    <property type="protein sequence ID" value="GIY14152.1"/>
    <property type="molecule type" value="Genomic_DNA"/>
</dbReference>
<evidence type="ECO:0000313" key="3">
    <source>
        <dbReference type="Proteomes" id="UP001054945"/>
    </source>
</evidence>
<proteinExistence type="predicted"/>
<dbReference type="Proteomes" id="UP001054945">
    <property type="component" value="Unassembled WGS sequence"/>
</dbReference>
<feature type="region of interest" description="Disordered" evidence="1">
    <location>
        <begin position="29"/>
        <end position="54"/>
    </location>
</feature>
<protein>
    <submittedName>
        <fullName evidence="2">Uncharacterized protein</fullName>
    </submittedName>
</protein>
<name>A0AAV4QY46_CAEEX</name>
<dbReference type="AlphaFoldDB" id="A0AAV4QY46"/>
<sequence>MPRNRNSNRIDEAALHRLKGIFIGPAIKEPSVSGKHKARNNNDSRRGRGSVPENTCVFPKKLISRESDRTRGISVAGGGNEIVFAFNYRLPH</sequence>
<accession>A0AAV4QY46</accession>
<gene>
    <name evidence="2" type="ORF">CEXT_732691</name>
</gene>